<gene>
    <name evidence="2" type="ORF">QUV98_01420</name>
</gene>
<dbReference type="PANTHER" id="PTHR38011">
    <property type="entry name" value="DIHYDROFOLATE REDUCTASE FAMILY PROTEIN (AFU_ORTHOLOGUE AFUA_8G06820)"/>
    <property type="match status" value="1"/>
</dbReference>
<dbReference type="RefSeq" id="WP_289527107.1">
    <property type="nucleotide sequence ID" value="NZ_JAUDCK010000003.1"/>
</dbReference>
<feature type="domain" description="Bacterial bifunctional deaminase-reductase C-terminal" evidence="1">
    <location>
        <begin position="17"/>
        <end position="85"/>
    </location>
</feature>
<dbReference type="Gene3D" id="3.40.430.10">
    <property type="entry name" value="Dihydrofolate Reductase, subunit A"/>
    <property type="match status" value="1"/>
</dbReference>
<dbReference type="EMBL" id="JAUDCK010000003">
    <property type="protein sequence ID" value="MDM8194968.1"/>
    <property type="molecule type" value="Genomic_DNA"/>
</dbReference>
<dbReference type="InterPro" id="IPR002734">
    <property type="entry name" value="RibDG_C"/>
</dbReference>
<accession>A0ABT7UFP3</accession>
<sequence length="97" mass="11244">MTQLSSDHVIVTSEYICSLVQKIKQESGKDIWICGGQQLITPLIQANMIDEYHISMIPTLIGKGKRLFEDFDQEKRLSLIKTYVYNGIVDIEYQKKY</sequence>
<organism evidence="2 3">
    <name type="scientific">Massilimicrobiota timonensis</name>
    <dbReference type="NCBI Taxonomy" id="1776392"/>
    <lineage>
        <taxon>Bacteria</taxon>
        <taxon>Bacillati</taxon>
        <taxon>Bacillota</taxon>
        <taxon>Erysipelotrichia</taxon>
        <taxon>Erysipelotrichales</taxon>
        <taxon>Erysipelotrichaceae</taxon>
        <taxon>Massilimicrobiota</taxon>
    </lineage>
</organism>
<dbReference type="SUPFAM" id="SSF53597">
    <property type="entry name" value="Dihydrofolate reductase-like"/>
    <property type="match status" value="1"/>
</dbReference>
<name>A0ABT7UFP3_9FIRM</name>
<dbReference type="Proteomes" id="UP001529275">
    <property type="component" value="Unassembled WGS sequence"/>
</dbReference>
<dbReference type="InterPro" id="IPR024072">
    <property type="entry name" value="DHFR-like_dom_sf"/>
</dbReference>
<evidence type="ECO:0000313" key="2">
    <source>
        <dbReference type="EMBL" id="MDM8194968.1"/>
    </source>
</evidence>
<keyword evidence="3" id="KW-1185">Reference proteome</keyword>
<comment type="caution">
    <text evidence="2">The sequence shown here is derived from an EMBL/GenBank/DDBJ whole genome shotgun (WGS) entry which is preliminary data.</text>
</comment>
<dbReference type="InterPro" id="IPR050765">
    <property type="entry name" value="Riboflavin_Biosynth_HTPR"/>
</dbReference>
<proteinExistence type="predicted"/>
<protein>
    <submittedName>
        <fullName evidence="2">Dihydrofolate reductase family protein</fullName>
    </submittedName>
</protein>
<reference evidence="3" key="1">
    <citation type="submission" date="2023-06" db="EMBL/GenBank/DDBJ databases">
        <title>Identification and characterization of horizontal gene transfer across gut microbiota members of farm animals based on homology search.</title>
        <authorList>
            <person name="Zeman M."/>
            <person name="Kubasova T."/>
            <person name="Jahodarova E."/>
            <person name="Nykrynova M."/>
            <person name="Rychlik I."/>
        </authorList>
    </citation>
    <scope>NUCLEOTIDE SEQUENCE [LARGE SCALE GENOMIC DNA]</scope>
    <source>
        <strain evidence="3">ET341</strain>
    </source>
</reference>
<dbReference type="Pfam" id="PF01872">
    <property type="entry name" value="RibD_C"/>
    <property type="match status" value="1"/>
</dbReference>
<dbReference type="PANTHER" id="PTHR38011:SF11">
    <property type="entry name" value="2,5-DIAMINO-6-RIBOSYLAMINO-4(3H)-PYRIMIDINONE 5'-PHOSPHATE REDUCTASE"/>
    <property type="match status" value="1"/>
</dbReference>
<evidence type="ECO:0000259" key="1">
    <source>
        <dbReference type="Pfam" id="PF01872"/>
    </source>
</evidence>
<evidence type="ECO:0000313" key="3">
    <source>
        <dbReference type="Proteomes" id="UP001529275"/>
    </source>
</evidence>